<proteinExistence type="predicted"/>
<dbReference type="Pfam" id="PF04892">
    <property type="entry name" value="VanZ"/>
    <property type="match status" value="1"/>
</dbReference>
<keyword evidence="1" id="KW-0472">Membrane</keyword>
<gene>
    <name evidence="3" type="ORF">HJ583_003215</name>
</gene>
<sequence>MPYKLLRLLAALAALAIVLGLFIGGAQPYAVGLFTPPWDKVAHATVFAGFAFILHAGIGWRWGWAVLAALALGSADELQQMFLPGRQAGFDDLTADLIGAALGVLLASILKQQVRARRQARV</sequence>
<evidence type="ECO:0000313" key="3">
    <source>
        <dbReference type="EMBL" id="NSL54026.1"/>
    </source>
</evidence>
<evidence type="ECO:0000259" key="2">
    <source>
        <dbReference type="Pfam" id="PF04892"/>
    </source>
</evidence>
<dbReference type="PANTHER" id="PTHR28008">
    <property type="entry name" value="DOMAIN PROTEIN, PUTATIVE (AFU_ORTHOLOGUE AFUA_3G10980)-RELATED"/>
    <property type="match status" value="1"/>
</dbReference>
<feature type="transmembrane region" description="Helical" evidence="1">
    <location>
        <begin position="44"/>
        <end position="72"/>
    </location>
</feature>
<organism evidence="3 4">
    <name type="scientific">Uliginosibacterium aquaticum</name>
    <dbReference type="NCBI Taxonomy" id="2731212"/>
    <lineage>
        <taxon>Bacteria</taxon>
        <taxon>Pseudomonadati</taxon>
        <taxon>Pseudomonadota</taxon>
        <taxon>Betaproteobacteria</taxon>
        <taxon>Rhodocyclales</taxon>
        <taxon>Zoogloeaceae</taxon>
        <taxon>Uliginosibacterium</taxon>
    </lineage>
</organism>
<name>A0ABX2II40_9RHOO</name>
<evidence type="ECO:0000313" key="4">
    <source>
        <dbReference type="Proteomes" id="UP000778523"/>
    </source>
</evidence>
<protein>
    <submittedName>
        <fullName evidence="3">VanZ family protein</fullName>
    </submittedName>
</protein>
<dbReference type="RefSeq" id="WP_170020431.1">
    <property type="nucleotide sequence ID" value="NZ_JABCSC020000001.1"/>
</dbReference>
<feature type="domain" description="VanZ-like" evidence="2">
    <location>
        <begin position="36"/>
        <end position="110"/>
    </location>
</feature>
<comment type="caution">
    <text evidence="3">The sequence shown here is derived from an EMBL/GenBank/DDBJ whole genome shotgun (WGS) entry which is preliminary data.</text>
</comment>
<dbReference type="NCBIfam" id="NF037970">
    <property type="entry name" value="vanZ_1"/>
    <property type="match status" value="1"/>
</dbReference>
<reference evidence="3 4" key="1">
    <citation type="submission" date="2020-06" db="EMBL/GenBank/DDBJ databases">
        <title>Draft genome of Uliginosibacterium sp. IMCC34675.</title>
        <authorList>
            <person name="Song J."/>
        </authorList>
    </citation>
    <scope>NUCLEOTIDE SEQUENCE [LARGE SCALE GENOMIC DNA]</scope>
    <source>
        <strain evidence="3 4">IMCC34675</strain>
    </source>
</reference>
<dbReference type="PANTHER" id="PTHR28008:SF1">
    <property type="entry name" value="DOMAIN PROTEIN, PUTATIVE (AFU_ORTHOLOGUE AFUA_3G10980)-RELATED"/>
    <property type="match status" value="1"/>
</dbReference>
<keyword evidence="1" id="KW-0812">Transmembrane</keyword>
<keyword evidence="1" id="KW-1133">Transmembrane helix</keyword>
<dbReference type="Proteomes" id="UP000778523">
    <property type="component" value="Unassembled WGS sequence"/>
</dbReference>
<dbReference type="EMBL" id="JABCSC020000001">
    <property type="protein sequence ID" value="NSL54026.1"/>
    <property type="molecule type" value="Genomic_DNA"/>
</dbReference>
<accession>A0ABX2II40</accession>
<keyword evidence="4" id="KW-1185">Reference proteome</keyword>
<evidence type="ECO:0000256" key="1">
    <source>
        <dbReference type="SAM" id="Phobius"/>
    </source>
</evidence>
<dbReference type="InterPro" id="IPR006976">
    <property type="entry name" value="VanZ-like"/>
</dbReference>